<reference evidence="2" key="1">
    <citation type="journal article" date="2022" name="Mol. Ecol. Resour.">
        <title>The genomes of chicory, endive, great burdock and yacon provide insights into Asteraceae palaeo-polyploidization history and plant inulin production.</title>
        <authorList>
            <person name="Fan W."/>
            <person name="Wang S."/>
            <person name="Wang H."/>
            <person name="Wang A."/>
            <person name="Jiang F."/>
            <person name="Liu H."/>
            <person name="Zhao H."/>
            <person name="Xu D."/>
            <person name="Zhang Y."/>
        </authorList>
    </citation>
    <scope>NUCLEOTIDE SEQUENCE [LARGE SCALE GENOMIC DNA]</scope>
    <source>
        <strain evidence="2">cv. Punajuju</strain>
    </source>
</reference>
<proteinExistence type="predicted"/>
<keyword evidence="2" id="KW-1185">Reference proteome</keyword>
<protein>
    <submittedName>
        <fullName evidence="1">Uncharacterized protein</fullName>
    </submittedName>
</protein>
<gene>
    <name evidence="1" type="ORF">L2E82_15975</name>
</gene>
<dbReference type="Proteomes" id="UP001055811">
    <property type="component" value="Linkage Group LG03"/>
</dbReference>
<comment type="caution">
    <text evidence="1">The sequence shown here is derived from an EMBL/GenBank/DDBJ whole genome shotgun (WGS) entry which is preliminary data.</text>
</comment>
<sequence length="79" mass="9179">MAAGWPIWLDTVVDEAIHGWVPLRSKIYFIIENLRHPNKNLKNAVNFDGNHPCNHTLHTYCLYLNILSHILVFVLSLEK</sequence>
<evidence type="ECO:0000313" key="2">
    <source>
        <dbReference type="Proteomes" id="UP001055811"/>
    </source>
</evidence>
<dbReference type="EMBL" id="CM042011">
    <property type="protein sequence ID" value="KAI3765928.1"/>
    <property type="molecule type" value="Genomic_DNA"/>
</dbReference>
<organism evidence="1 2">
    <name type="scientific">Cichorium intybus</name>
    <name type="common">Chicory</name>
    <dbReference type="NCBI Taxonomy" id="13427"/>
    <lineage>
        <taxon>Eukaryota</taxon>
        <taxon>Viridiplantae</taxon>
        <taxon>Streptophyta</taxon>
        <taxon>Embryophyta</taxon>
        <taxon>Tracheophyta</taxon>
        <taxon>Spermatophyta</taxon>
        <taxon>Magnoliopsida</taxon>
        <taxon>eudicotyledons</taxon>
        <taxon>Gunneridae</taxon>
        <taxon>Pentapetalae</taxon>
        <taxon>asterids</taxon>
        <taxon>campanulids</taxon>
        <taxon>Asterales</taxon>
        <taxon>Asteraceae</taxon>
        <taxon>Cichorioideae</taxon>
        <taxon>Cichorieae</taxon>
        <taxon>Cichoriinae</taxon>
        <taxon>Cichorium</taxon>
    </lineage>
</organism>
<evidence type="ECO:0000313" key="1">
    <source>
        <dbReference type="EMBL" id="KAI3765928.1"/>
    </source>
</evidence>
<reference evidence="1 2" key="2">
    <citation type="journal article" date="2022" name="Mol. Ecol. Resour.">
        <title>The genomes of chicory, endive, great burdock and yacon provide insights into Asteraceae paleo-polyploidization history and plant inulin production.</title>
        <authorList>
            <person name="Fan W."/>
            <person name="Wang S."/>
            <person name="Wang H."/>
            <person name="Wang A."/>
            <person name="Jiang F."/>
            <person name="Liu H."/>
            <person name="Zhao H."/>
            <person name="Xu D."/>
            <person name="Zhang Y."/>
        </authorList>
    </citation>
    <scope>NUCLEOTIDE SEQUENCE [LARGE SCALE GENOMIC DNA]</scope>
    <source>
        <strain evidence="2">cv. Punajuju</strain>
        <tissue evidence="1">Leaves</tissue>
    </source>
</reference>
<name>A0ACB9F4V7_CICIN</name>
<accession>A0ACB9F4V7</accession>